<name>A0A9P4GUV9_9PLEO</name>
<dbReference type="GeneID" id="63853756"/>
<evidence type="ECO:0000313" key="2">
    <source>
        <dbReference type="EMBL" id="KAF1852225.1"/>
    </source>
</evidence>
<feature type="region of interest" description="Disordered" evidence="1">
    <location>
        <begin position="95"/>
        <end position="134"/>
    </location>
</feature>
<evidence type="ECO:0000256" key="1">
    <source>
        <dbReference type="SAM" id="MobiDB-lite"/>
    </source>
</evidence>
<dbReference type="EMBL" id="ML976614">
    <property type="protein sequence ID" value="KAF1852225.1"/>
    <property type="molecule type" value="Genomic_DNA"/>
</dbReference>
<accession>A0A9P4GUV9</accession>
<organism evidence="2 3">
    <name type="scientific">Cucurbitaria berberidis CBS 394.84</name>
    <dbReference type="NCBI Taxonomy" id="1168544"/>
    <lineage>
        <taxon>Eukaryota</taxon>
        <taxon>Fungi</taxon>
        <taxon>Dikarya</taxon>
        <taxon>Ascomycota</taxon>
        <taxon>Pezizomycotina</taxon>
        <taxon>Dothideomycetes</taxon>
        <taxon>Pleosporomycetidae</taxon>
        <taxon>Pleosporales</taxon>
        <taxon>Pleosporineae</taxon>
        <taxon>Cucurbitariaceae</taxon>
        <taxon>Cucurbitaria</taxon>
    </lineage>
</organism>
<dbReference type="AlphaFoldDB" id="A0A9P4GUV9"/>
<dbReference type="Proteomes" id="UP000800039">
    <property type="component" value="Unassembled WGS sequence"/>
</dbReference>
<reference evidence="2" key="1">
    <citation type="submission" date="2020-01" db="EMBL/GenBank/DDBJ databases">
        <authorList>
            <consortium name="DOE Joint Genome Institute"/>
            <person name="Haridas S."/>
            <person name="Albert R."/>
            <person name="Binder M."/>
            <person name="Bloem J."/>
            <person name="Labutti K."/>
            <person name="Salamov A."/>
            <person name="Andreopoulos B."/>
            <person name="Baker S.E."/>
            <person name="Barry K."/>
            <person name="Bills G."/>
            <person name="Bluhm B.H."/>
            <person name="Cannon C."/>
            <person name="Castanera R."/>
            <person name="Culley D.E."/>
            <person name="Daum C."/>
            <person name="Ezra D."/>
            <person name="Gonzalez J.B."/>
            <person name="Henrissat B."/>
            <person name="Kuo A."/>
            <person name="Liang C."/>
            <person name="Lipzen A."/>
            <person name="Lutzoni F."/>
            <person name="Magnuson J."/>
            <person name="Mondo S."/>
            <person name="Nolan M."/>
            <person name="Ohm R."/>
            <person name="Pangilinan J."/>
            <person name="Park H.-J."/>
            <person name="Ramirez L."/>
            <person name="Alfaro M."/>
            <person name="Sun H."/>
            <person name="Tritt A."/>
            <person name="Yoshinaga Y."/>
            <person name="Zwiers L.-H."/>
            <person name="Turgeon B.G."/>
            <person name="Goodwin S.B."/>
            <person name="Spatafora J.W."/>
            <person name="Crous P.W."/>
            <person name="Grigoriev I.V."/>
        </authorList>
    </citation>
    <scope>NUCLEOTIDE SEQUENCE</scope>
    <source>
        <strain evidence="2">CBS 394.84</strain>
    </source>
</reference>
<comment type="caution">
    <text evidence="2">The sequence shown here is derived from an EMBL/GenBank/DDBJ whole genome shotgun (WGS) entry which is preliminary data.</text>
</comment>
<protein>
    <submittedName>
        <fullName evidence="2">Uncharacterized protein</fullName>
    </submittedName>
</protein>
<feature type="region of interest" description="Disordered" evidence="1">
    <location>
        <begin position="192"/>
        <end position="213"/>
    </location>
</feature>
<keyword evidence="3" id="KW-1185">Reference proteome</keyword>
<proteinExistence type="predicted"/>
<evidence type="ECO:0000313" key="3">
    <source>
        <dbReference type="Proteomes" id="UP000800039"/>
    </source>
</evidence>
<dbReference type="OrthoDB" id="5343383at2759"/>
<dbReference type="RefSeq" id="XP_040794788.1">
    <property type="nucleotide sequence ID" value="XM_040936506.1"/>
</dbReference>
<gene>
    <name evidence="2" type="ORF">K460DRAFT_402212</name>
</gene>
<feature type="compositionally biased region" description="Acidic residues" evidence="1">
    <location>
        <begin position="102"/>
        <end position="132"/>
    </location>
</feature>
<sequence length="249" mass="28312">MPRTKPRLTRDKLVAIIGDFYTLTGFYIPSASLKHPPPEGWANITPDATKGFDKSPIVSDVVDYSVFSPEDFANGRGHLGECGLRHWVREMEECKMTSGEENVVEDEKNDSDDDEDDRDGGEEDGDTGDDEDCGGRDIVLDVFKGVIHEDVIRCNLISGVEVSQFFEDLREKYERLEMVPIRGEMFEDVSDVDDSEASHQPRAEGEPGIFDDNDAQQFKKIYRSYGWPGEAYRKEEALAAIEEYRRRRI</sequence>
<feature type="compositionally biased region" description="Basic and acidic residues" evidence="1">
    <location>
        <begin position="196"/>
        <end position="205"/>
    </location>
</feature>